<keyword evidence="2" id="KW-0808">Transferase</keyword>
<dbReference type="InterPro" id="IPR016461">
    <property type="entry name" value="COMT-like"/>
</dbReference>
<dbReference type="GO" id="GO:0008171">
    <property type="term" value="F:O-methyltransferase activity"/>
    <property type="evidence" value="ECO:0007669"/>
    <property type="project" value="InterPro"/>
</dbReference>
<feature type="domain" description="O-methyltransferase dimerisation" evidence="5">
    <location>
        <begin position="73"/>
        <end position="147"/>
    </location>
</feature>
<keyword evidence="7" id="KW-1185">Reference proteome</keyword>
<dbReference type="SUPFAM" id="SSF53335">
    <property type="entry name" value="S-adenosyl-L-methionine-dependent methyltransferases"/>
    <property type="match status" value="1"/>
</dbReference>
<dbReference type="Pfam" id="PF00891">
    <property type="entry name" value="Methyltransf_2"/>
    <property type="match status" value="1"/>
</dbReference>
<dbReference type="PROSITE" id="PS51683">
    <property type="entry name" value="SAM_OMT_II"/>
    <property type="match status" value="1"/>
</dbReference>
<dbReference type="KEGG" id="apre:CNX65_15645"/>
<evidence type="ECO:0000313" key="7">
    <source>
        <dbReference type="Proteomes" id="UP000218505"/>
    </source>
</evidence>
<dbReference type="Gene3D" id="3.40.50.150">
    <property type="entry name" value="Vaccinia Virus protein VP39"/>
    <property type="match status" value="1"/>
</dbReference>
<dbReference type="PANTHER" id="PTHR43712">
    <property type="entry name" value="PUTATIVE (AFU_ORTHOLOGUE AFUA_4G14580)-RELATED"/>
    <property type="match status" value="1"/>
</dbReference>
<evidence type="ECO:0000313" key="6">
    <source>
        <dbReference type="EMBL" id="ATE54552.1"/>
    </source>
</evidence>
<dbReference type="GO" id="GO:0046983">
    <property type="term" value="F:protein dimerization activity"/>
    <property type="evidence" value="ECO:0007669"/>
    <property type="project" value="InterPro"/>
</dbReference>
<dbReference type="InterPro" id="IPR029063">
    <property type="entry name" value="SAM-dependent_MTases_sf"/>
</dbReference>
<dbReference type="InterPro" id="IPR036390">
    <property type="entry name" value="WH_DNA-bd_sf"/>
</dbReference>
<dbReference type="InterPro" id="IPR012967">
    <property type="entry name" value="COMT_dimerisation"/>
</dbReference>
<accession>A0A290Z6F0</accession>
<protein>
    <submittedName>
        <fullName evidence="6">Uncharacterized protein</fullName>
    </submittedName>
</protein>
<dbReference type="InterPro" id="IPR001077">
    <property type="entry name" value="COMT_C"/>
</dbReference>
<evidence type="ECO:0000256" key="2">
    <source>
        <dbReference type="ARBA" id="ARBA00022679"/>
    </source>
</evidence>
<organism evidence="6 7">
    <name type="scientific">Actinosynnema pretiosum</name>
    <dbReference type="NCBI Taxonomy" id="42197"/>
    <lineage>
        <taxon>Bacteria</taxon>
        <taxon>Bacillati</taxon>
        <taxon>Actinomycetota</taxon>
        <taxon>Actinomycetes</taxon>
        <taxon>Pseudonocardiales</taxon>
        <taxon>Pseudonocardiaceae</taxon>
        <taxon>Actinosynnema</taxon>
    </lineage>
</organism>
<dbReference type="EMBL" id="CP023445">
    <property type="protein sequence ID" value="ATE54552.1"/>
    <property type="molecule type" value="Genomic_DNA"/>
</dbReference>
<sequence length="406" mass="43825">MNPASRVAGAASAAHDSPRWQVFWCGIRFLRCPVPVASGSGGVGFRWRRGGGMGLAAHEQHEEAEAGDAVDALLGGYWRFHVLGAFVRLRVPDLLAEGPTTAAEVSDVLGAVRPDVVDTFLRCASAEGLLDRSGDGWYSANAVTAALCRNGSHATLALMLTAPGACRPMEVLDQVVRHGRSRADLVFGGDDLWTYYRRTPHEAAWFSDWMQEFTEPVVDSVLDRYAFTGHRRVVDVGGGNGTLLHRVLAAHPDATGVLFDRPEVVSRASAVLKRLGLADRVELVGGDFFEGIPPGGDLYLLKSVLCDWDDASCVRLLSRCREAAGPGVPIVVVDWVRGDGDSPVHDTISLQRLALNGGEIRTFGHFRGLFDAAGLELAVLDRPTPGTTHEWEPATIMEVVDASPWR</sequence>
<evidence type="ECO:0000259" key="5">
    <source>
        <dbReference type="Pfam" id="PF08100"/>
    </source>
</evidence>
<dbReference type="CDD" id="cd02440">
    <property type="entry name" value="AdoMet_MTases"/>
    <property type="match status" value="1"/>
</dbReference>
<evidence type="ECO:0000256" key="3">
    <source>
        <dbReference type="ARBA" id="ARBA00022691"/>
    </source>
</evidence>
<proteinExistence type="predicted"/>
<dbReference type="PANTHER" id="PTHR43712:SF2">
    <property type="entry name" value="O-METHYLTRANSFERASE CICE"/>
    <property type="match status" value="1"/>
</dbReference>
<dbReference type="Pfam" id="PF08100">
    <property type="entry name" value="Dimerisation"/>
    <property type="match status" value="1"/>
</dbReference>
<feature type="domain" description="O-methyltransferase C-terminal" evidence="4">
    <location>
        <begin position="172"/>
        <end position="375"/>
    </location>
</feature>
<keyword evidence="3" id="KW-0949">S-adenosyl-L-methionine</keyword>
<reference evidence="6" key="1">
    <citation type="submission" date="2017-09" db="EMBL/GenBank/DDBJ databases">
        <title>Complete Genome Sequence of ansamitocin-producing Bacterium Actinosynnema pretiosum X47.</title>
        <authorList>
            <person name="Cao G."/>
            <person name="Zong G."/>
            <person name="Zhong C."/>
            <person name="Fu J."/>
        </authorList>
    </citation>
    <scope>NUCLEOTIDE SEQUENCE [LARGE SCALE GENOMIC DNA]</scope>
    <source>
        <strain evidence="6">X47</strain>
    </source>
</reference>
<dbReference type="Gene3D" id="1.10.10.10">
    <property type="entry name" value="Winged helix-like DNA-binding domain superfamily/Winged helix DNA-binding domain"/>
    <property type="match status" value="1"/>
</dbReference>
<dbReference type="AlphaFoldDB" id="A0A290Z6F0"/>
<dbReference type="Gene3D" id="1.10.287.1350">
    <property type="match status" value="1"/>
</dbReference>
<evidence type="ECO:0000256" key="1">
    <source>
        <dbReference type="ARBA" id="ARBA00022603"/>
    </source>
</evidence>
<evidence type="ECO:0000259" key="4">
    <source>
        <dbReference type="Pfam" id="PF00891"/>
    </source>
</evidence>
<dbReference type="SUPFAM" id="SSF46785">
    <property type="entry name" value="Winged helix' DNA-binding domain"/>
    <property type="match status" value="1"/>
</dbReference>
<gene>
    <name evidence="6" type="ORF">CNX65_15645</name>
</gene>
<keyword evidence="1" id="KW-0489">Methyltransferase</keyword>
<dbReference type="InterPro" id="IPR036388">
    <property type="entry name" value="WH-like_DNA-bd_sf"/>
</dbReference>
<dbReference type="Proteomes" id="UP000218505">
    <property type="component" value="Chromosome"/>
</dbReference>
<name>A0A290Z6F0_9PSEU</name>
<dbReference type="GO" id="GO:0032259">
    <property type="term" value="P:methylation"/>
    <property type="evidence" value="ECO:0007669"/>
    <property type="project" value="UniProtKB-KW"/>
</dbReference>